<dbReference type="AlphaFoldDB" id="A0A1E5XUJ8"/>
<evidence type="ECO:0000256" key="2">
    <source>
        <dbReference type="ARBA" id="ARBA00023125"/>
    </source>
</evidence>
<dbReference type="InterPro" id="IPR046335">
    <property type="entry name" value="LacI/GalR-like_sensor"/>
</dbReference>
<dbReference type="Gene3D" id="3.40.50.2300">
    <property type="match status" value="2"/>
</dbReference>
<dbReference type="OrthoDB" id="7946617at2"/>
<dbReference type="SUPFAM" id="SSF47413">
    <property type="entry name" value="lambda repressor-like DNA-binding domains"/>
    <property type="match status" value="1"/>
</dbReference>
<proteinExistence type="predicted"/>
<feature type="domain" description="HTH lacI-type" evidence="4">
    <location>
        <begin position="6"/>
        <end position="60"/>
    </location>
</feature>
<dbReference type="Gene3D" id="1.10.260.40">
    <property type="entry name" value="lambda repressor-like DNA-binding domains"/>
    <property type="match status" value="1"/>
</dbReference>
<evidence type="ECO:0000256" key="1">
    <source>
        <dbReference type="ARBA" id="ARBA00023015"/>
    </source>
</evidence>
<evidence type="ECO:0000313" key="5">
    <source>
        <dbReference type="EMBL" id="OEO32253.1"/>
    </source>
</evidence>
<dbReference type="PRINTS" id="PR00036">
    <property type="entry name" value="HTHLACI"/>
</dbReference>
<reference evidence="5 6" key="1">
    <citation type="journal article" date="2015" name="Genome Announc.">
        <title>Genome Assemblies of Three Soil-Associated Devosia species: D. insulae, D. limi, and D. soli.</title>
        <authorList>
            <person name="Hassan Y.I."/>
            <person name="Lepp D."/>
            <person name="Zhou T."/>
        </authorList>
    </citation>
    <scope>NUCLEOTIDE SEQUENCE [LARGE SCALE GENOMIC DNA]</scope>
    <source>
        <strain evidence="5 6">DS-56</strain>
    </source>
</reference>
<dbReference type="RefSeq" id="WP_069908590.1">
    <property type="nucleotide sequence ID" value="NZ_LAJE02000080.1"/>
</dbReference>
<dbReference type="EMBL" id="LAJE02000080">
    <property type="protein sequence ID" value="OEO32253.1"/>
    <property type="molecule type" value="Genomic_DNA"/>
</dbReference>
<sequence>MGRSIATIKDVAREAGVSISTVSSVVNGNKPVSEDLAARVRDAVQRLNFQPNHMARSLHAKRTQTLAYLTPDITNVAFLRTFKAIEATAHARGYSVFLLGTDGSVKTTEEAIDRVIGLRMDGAFFTMSWALAQTELRLHRLADRGIAMVGVSGSYNLPEIDCFLRDEEGGGYQVGDYLARLGHRNILCVGPLSSRAADMRWGGLRTALAAGAGEAKLTMAATEGYTAGAAYDAMQAAIGARAGFSAVVAFNDAIASGALAALADNGIEIPAGVSFVSFGDAHMDFHRPQITSVTFDEEGIAALAANRLIDRIEGIVTAPPAHERLPLKLSIRPSSRRIDS</sequence>
<dbReference type="GO" id="GO:0000976">
    <property type="term" value="F:transcription cis-regulatory region binding"/>
    <property type="evidence" value="ECO:0007669"/>
    <property type="project" value="TreeGrafter"/>
</dbReference>
<dbReference type="GO" id="GO:0003700">
    <property type="term" value="F:DNA-binding transcription factor activity"/>
    <property type="evidence" value="ECO:0007669"/>
    <property type="project" value="TreeGrafter"/>
</dbReference>
<dbReference type="PROSITE" id="PS00356">
    <property type="entry name" value="HTH_LACI_1"/>
    <property type="match status" value="1"/>
</dbReference>
<dbReference type="InterPro" id="IPR000843">
    <property type="entry name" value="HTH_LacI"/>
</dbReference>
<dbReference type="PANTHER" id="PTHR30146:SF109">
    <property type="entry name" value="HTH-TYPE TRANSCRIPTIONAL REGULATOR GALS"/>
    <property type="match status" value="1"/>
</dbReference>
<keyword evidence="6" id="KW-1185">Reference proteome</keyword>
<organism evidence="5 6">
    <name type="scientific">Devosia insulae DS-56</name>
    <dbReference type="NCBI Taxonomy" id="1116389"/>
    <lineage>
        <taxon>Bacteria</taxon>
        <taxon>Pseudomonadati</taxon>
        <taxon>Pseudomonadota</taxon>
        <taxon>Alphaproteobacteria</taxon>
        <taxon>Hyphomicrobiales</taxon>
        <taxon>Devosiaceae</taxon>
        <taxon>Devosia</taxon>
    </lineage>
</organism>
<evidence type="ECO:0000256" key="3">
    <source>
        <dbReference type="ARBA" id="ARBA00023163"/>
    </source>
</evidence>
<dbReference type="PANTHER" id="PTHR30146">
    <property type="entry name" value="LACI-RELATED TRANSCRIPTIONAL REPRESSOR"/>
    <property type="match status" value="1"/>
</dbReference>
<dbReference type="CDD" id="cd01392">
    <property type="entry name" value="HTH_LacI"/>
    <property type="match status" value="1"/>
</dbReference>
<gene>
    <name evidence="5" type="ORF">VW23_012490</name>
</gene>
<keyword evidence="1" id="KW-0805">Transcription regulation</keyword>
<accession>A0A1E5XUJ8</accession>
<keyword evidence="3" id="KW-0804">Transcription</keyword>
<comment type="caution">
    <text evidence="5">The sequence shown here is derived from an EMBL/GenBank/DDBJ whole genome shotgun (WGS) entry which is preliminary data.</text>
</comment>
<evidence type="ECO:0000313" key="6">
    <source>
        <dbReference type="Proteomes" id="UP000095463"/>
    </source>
</evidence>
<dbReference type="Proteomes" id="UP000095463">
    <property type="component" value="Unassembled WGS sequence"/>
</dbReference>
<dbReference type="Pfam" id="PF13377">
    <property type="entry name" value="Peripla_BP_3"/>
    <property type="match status" value="1"/>
</dbReference>
<dbReference type="Pfam" id="PF00356">
    <property type="entry name" value="LacI"/>
    <property type="match status" value="1"/>
</dbReference>
<dbReference type="PROSITE" id="PS50932">
    <property type="entry name" value="HTH_LACI_2"/>
    <property type="match status" value="1"/>
</dbReference>
<evidence type="ECO:0000259" key="4">
    <source>
        <dbReference type="PROSITE" id="PS50932"/>
    </source>
</evidence>
<dbReference type="SMART" id="SM00354">
    <property type="entry name" value="HTH_LACI"/>
    <property type="match status" value="1"/>
</dbReference>
<dbReference type="InterPro" id="IPR010982">
    <property type="entry name" value="Lambda_DNA-bd_dom_sf"/>
</dbReference>
<dbReference type="SUPFAM" id="SSF53822">
    <property type="entry name" value="Periplasmic binding protein-like I"/>
    <property type="match status" value="1"/>
</dbReference>
<name>A0A1E5XUJ8_9HYPH</name>
<dbReference type="CDD" id="cd06267">
    <property type="entry name" value="PBP1_LacI_sugar_binding-like"/>
    <property type="match status" value="1"/>
</dbReference>
<protein>
    <recommendedName>
        <fullName evidence="4">HTH lacI-type domain-containing protein</fullName>
    </recommendedName>
</protein>
<keyword evidence="2" id="KW-0238">DNA-binding</keyword>
<dbReference type="InterPro" id="IPR028082">
    <property type="entry name" value="Peripla_BP_I"/>
</dbReference>